<proteinExistence type="inferred from homology"/>
<evidence type="ECO:0000259" key="3">
    <source>
        <dbReference type="Pfam" id="PF08338"/>
    </source>
</evidence>
<dbReference type="PANTHER" id="PTHR11092">
    <property type="entry name" value="SUGAR NUCLEOTIDE EPIMERASE RELATED"/>
    <property type="match status" value="1"/>
</dbReference>
<dbReference type="RefSeq" id="WP_018021736.1">
    <property type="nucleotide sequence ID" value="NZ_AQUX01000003.1"/>
</dbReference>
<sequence length="443" mass="47567">MSFTADQLINFPRDLVWNYHTRSGAVTRLTPGFLPMRPVTEANSLRGGMTVFSLPGGLRWNAQHLPEGYVEGSSFRDICVNSPLRQITQWTHTHNFSDDPSGGTRITDEVSTRIPERLLRPAFAYRQHQLEQDLAFLARQSSTPLTIAMTGSSGTVGSALWALLTVAGHTIIPLVRGEASDGERHWDMNSPAPELLHGVDVLVHLAGEPIFGRFNDSHKAKIYASRVGPTRRLAEIVASSPQVSAMISASAIGYYGAERGDEPLDEDSAPGEDFLAHVVTDWENATAPAERAGKRVVTVRTGIVLSGGGGMLPLLSAAISTGLGGPFGDGRMWMSWIALDDLTDIYATAVVDSGLTGPVNAVAPHPVRNRGLVKALGRELHRPAFVPLPKFAPAVLLGRDGARELALADQRVSNTALAARGHFYRYPDLAGALAHELGGQSLA</sequence>
<dbReference type="InterPro" id="IPR010099">
    <property type="entry name" value="SDR39U1"/>
</dbReference>
<dbReference type="InterPro" id="IPR001509">
    <property type="entry name" value="Epimerase_deHydtase"/>
</dbReference>
<dbReference type="KEGG" id="cdo:CDOO_07760"/>
<dbReference type="Gene3D" id="3.30.530.20">
    <property type="match status" value="1"/>
</dbReference>
<dbReference type="Pfam" id="PF08338">
    <property type="entry name" value="DUF1731"/>
    <property type="match status" value="1"/>
</dbReference>
<dbReference type="STRING" id="558173.CDOO_07760"/>
<organism evidence="4 5">
    <name type="scientific">Corynebacterium doosanense CAU 212 = DSM 45436</name>
    <dbReference type="NCBI Taxonomy" id="558173"/>
    <lineage>
        <taxon>Bacteria</taxon>
        <taxon>Bacillati</taxon>
        <taxon>Actinomycetota</taxon>
        <taxon>Actinomycetes</taxon>
        <taxon>Mycobacteriales</taxon>
        <taxon>Corynebacteriaceae</taxon>
        <taxon>Corynebacterium</taxon>
    </lineage>
</organism>
<dbReference type="PANTHER" id="PTHR11092:SF0">
    <property type="entry name" value="EPIMERASE FAMILY PROTEIN SDR39U1"/>
    <property type="match status" value="1"/>
</dbReference>
<evidence type="ECO:0000313" key="5">
    <source>
        <dbReference type="Proteomes" id="UP000029914"/>
    </source>
</evidence>
<comment type="similarity">
    <text evidence="1">Belongs to the NAD(P)-dependent epimerase/dehydratase family. SDR39U1 subfamily.</text>
</comment>
<dbReference type="AlphaFoldDB" id="A0A097IG96"/>
<protein>
    <submittedName>
        <fullName evidence="4">Nucleoside-diphosphate sugar epimerase</fullName>
    </submittedName>
</protein>
<dbReference type="EMBL" id="CP006764">
    <property type="protein sequence ID" value="AIT61168.1"/>
    <property type="molecule type" value="Genomic_DNA"/>
</dbReference>
<keyword evidence="5" id="KW-1185">Reference proteome</keyword>
<dbReference type="Proteomes" id="UP000029914">
    <property type="component" value="Chromosome"/>
</dbReference>
<dbReference type="eggNOG" id="COG1090">
    <property type="taxonomic scope" value="Bacteria"/>
</dbReference>
<feature type="domain" description="DUF1731" evidence="3">
    <location>
        <begin position="388"/>
        <end position="435"/>
    </location>
</feature>
<dbReference type="Gene3D" id="3.40.50.720">
    <property type="entry name" value="NAD(P)-binding Rossmann-like Domain"/>
    <property type="match status" value="1"/>
</dbReference>
<dbReference type="eggNOG" id="COG4276">
    <property type="taxonomic scope" value="Bacteria"/>
</dbReference>
<dbReference type="SUPFAM" id="SSF51735">
    <property type="entry name" value="NAD(P)-binding Rossmann-fold domains"/>
    <property type="match status" value="1"/>
</dbReference>
<reference evidence="4 5" key="1">
    <citation type="submission" date="2013-09" db="EMBL/GenBank/DDBJ databases">
        <title>Complete genome sequence of Corynebacterium doosanense CAU 212(T) (=DSM 45436(T)), isolated from activated sludge.</title>
        <authorList>
            <person name="Schaffert L."/>
            <person name="Albersmeier A."/>
            <person name="Kalinowski J."/>
            <person name="Ruckert C."/>
        </authorList>
    </citation>
    <scope>NUCLEOTIDE SEQUENCE [LARGE SCALE GENOMIC DNA]</scope>
    <source>
        <strain evidence="4 5">CAU 212</strain>
    </source>
</reference>
<evidence type="ECO:0000313" key="4">
    <source>
        <dbReference type="EMBL" id="AIT61168.1"/>
    </source>
</evidence>
<dbReference type="NCBIfam" id="TIGR01777">
    <property type="entry name" value="yfcH"/>
    <property type="match status" value="1"/>
</dbReference>
<evidence type="ECO:0000259" key="2">
    <source>
        <dbReference type="Pfam" id="PF01370"/>
    </source>
</evidence>
<dbReference type="OrthoDB" id="9801773at2"/>
<feature type="domain" description="NAD-dependent epimerase/dehydratase" evidence="2">
    <location>
        <begin position="147"/>
        <end position="350"/>
    </location>
</feature>
<evidence type="ECO:0000256" key="1">
    <source>
        <dbReference type="ARBA" id="ARBA00009353"/>
    </source>
</evidence>
<dbReference type="InterPro" id="IPR023393">
    <property type="entry name" value="START-like_dom_sf"/>
</dbReference>
<name>A0A097IG96_9CORY</name>
<accession>A0A097IG96</accession>
<dbReference type="SUPFAM" id="SSF55961">
    <property type="entry name" value="Bet v1-like"/>
    <property type="match status" value="1"/>
</dbReference>
<dbReference type="InterPro" id="IPR036291">
    <property type="entry name" value="NAD(P)-bd_dom_sf"/>
</dbReference>
<gene>
    <name evidence="4" type="ORF">CDOO_07760</name>
</gene>
<dbReference type="Pfam" id="PF01370">
    <property type="entry name" value="Epimerase"/>
    <property type="match status" value="1"/>
</dbReference>
<dbReference type="InterPro" id="IPR013549">
    <property type="entry name" value="DUF1731"/>
</dbReference>
<dbReference type="HOGENOM" id="CLU_047373_4_0_11"/>